<reference evidence="9 10" key="1">
    <citation type="journal article" date="2020" name="ISME J.">
        <title>Uncovering the hidden diversity of litter-decomposition mechanisms in mushroom-forming fungi.</title>
        <authorList>
            <person name="Floudas D."/>
            <person name="Bentzer J."/>
            <person name="Ahren D."/>
            <person name="Johansson T."/>
            <person name="Persson P."/>
            <person name="Tunlid A."/>
        </authorList>
    </citation>
    <scope>NUCLEOTIDE SEQUENCE [LARGE SCALE GENOMIC DNA]</scope>
    <source>
        <strain evidence="9 10">CBS 146.42</strain>
    </source>
</reference>
<dbReference type="OrthoDB" id="424572at2759"/>
<feature type="compositionally biased region" description="Basic and acidic residues" evidence="7">
    <location>
        <begin position="196"/>
        <end position="212"/>
    </location>
</feature>
<comment type="caution">
    <text evidence="9">The sequence shown here is derived from an EMBL/GenBank/DDBJ whole genome shotgun (WGS) entry which is preliminary data.</text>
</comment>
<proteinExistence type="inferred from homology"/>
<evidence type="ECO:0000313" key="9">
    <source>
        <dbReference type="EMBL" id="KAF5357854.1"/>
    </source>
</evidence>
<dbReference type="GO" id="GO:0031369">
    <property type="term" value="F:translation initiation factor binding"/>
    <property type="evidence" value="ECO:0007669"/>
    <property type="project" value="InterPro"/>
</dbReference>
<feature type="compositionally biased region" description="Low complexity" evidence="7">
    <location>
        <begin position="180"/>
        <end position="194"/>
    </location>
</feature>
<dbReference type="InterPro" id="IPR044123">
    <property type="entry name" value="W2_eIF2B_epsilon"/>
</dbReference>
<evidence type="ECO:0000259" key="8">
    <source>
        <dbReference type="PROSITE" id="PS51363"/>
    </source>
</evidence>
<dbReference type="GO" id="GO:0005851">
    <property type="term" value="C:eukaryotic translation initiation factor 2B complex"/>
    <property type="evidence" value="ECO:0007669"/>
    <property type="project" value="TreeGrafter"/>
</dbReference>
<dbReference type="Gene3D" id="2.160.10.10">
    <property type="entry name" value="Hexapeptide repeat proteins"/>
    <property type="match status" value="1"/>
</dbReference>
<protein>
    <recommendedName>
        <fullName evidence="4">Translation initiation factor eIF2B subunit epsilon</fullName>
    </recommendedName>
    <alternativeName>
        <fullName evidence="5">eIF2B GDP-GTP exchange factor subunit epsilon</fullName>
    </alternativeName>
</protein>
<comment type="subunit">
    <text evidence="6">Component of the translation initiation factor 2B (eIF2B) complex which is a heterodecamer of two sets of five different subunits: alpha, beta, gamma, delta and epsilon. Subunits alpha, beta and delta comprise a regulatory subcomplex and subunits epsilon and gamma comprise a catalytic subcomplex. Within the complex, the hexameric regulatory complex resides at the center, with the two heterodimeric catalytic subcomplexes bound on opposite sides.</text>
</comment>
<feature type="compositionally biased region" description="Acidic residues" evidence="7">
    <location>
        <begin position="842"/>
        <end position="855"/>
    </location>
</feature>
<feature type="compositionally biased region" description="Basic and acidic residues" evidence="7">
    <location>
        <begin position="240"/>
        <end position="250"/>
    </location>
</feature>
<evidence type="ECO:0000256" key="7">
    <source>
        <dbReference type="SAM" id="MobiDB-lite"/>
    </source>
</evidence>
<dbReference type="Pfam" id="PF00483">
    <property type="entry name" value="NTP_transferase"/>
    <property type="match status" value="1"/>
</dbReference>
<feature type="compositionally biased region" description="Low complexity" evidence="7">
    <location>
        <begin position="12"/>
        <end position="50"/>
    </location>
</feature>
<dbReference type="Proteomes" id="UP000559027">
    <property type="component" value="Unassembled WGS sequence"/>
</dbReference>
<feature type="compositionally biased region" description="Basic and acidic residues" evidence="7">
    <location>
        <begin position="83"/>
        <end position="103"/>
    </location>
</feature>
<comment type="similarity">
    <text evidence="2">Belongs to the eIF-2B gamma/epsilon subunits family.</text>
</comment>
<keyword evidence="10" id="KW-1185">Reference proteome</keyword>
<feature type="compositionally biased region" description="Acidic residues" evidence="7">
    <location>
        <begin position="770"/>
        <end position="781"/>
    </location>
</feature>
<evidence type="ECO:0000256" key="6">
    <source>
        <dbReference type="ARBA" id="ARBA00046432"/>
    </source>
</evidence>
<dbReference type="PANTHER" id="PTHR45887:SF1">
    <property type="entry name" value="TRANSLATION INITIATION FACTOR EIF-2B SUBUNIT EPSILON"/>
    <property type="match status" value="1"/>
</dbReference>
<dbReference type="InterPro" id="IPR003307">
    <property type="entry name" value="W2_domain"/>
</dbReference>
<evidence type="ECO:0000256" key="4">
    <source>
        <dbReference type="ARBA" id="ARBA00044144"/>
    </source>
</evidence>
<feature type="domain" description="W2" evidence="8">
    <location>
        <begin position="879"/>
        <end position="1054"/>
    </location>
</feature>
<evidence type="ECO:0000256" key="2">
    <source>
        <dbReference type="ARBA" id="ARBA00007878"/>
    </source>
</evidence>
<dbReference type="InterPro" id="IPR016024">
    <property type="entry name" value="ARM-type_fold"/>
</dbReference>
<dbReference type="PANTHER" id="PTHR45887">
    <property type="entry name" value="TRANSLATION INITIATION FACTOR EIF-2B SUBUNIT EPSILON"/>
    <property type="match status" value="1"/>
</dbReference>
<feature type="region of interest" description="Disordered" evidence="7">
    <location>
        <begin position="1"/>
        <end position="283"/>
    </location>
</feature>
<dbReference type="Pfam" id="PF25084">
    <property type="entry name" value="LbH_EIF2B"/>
    <property type="match status" value="1"/>
</dbReference>
<dbReference type="InterPro" id="IPR005835">
    <property type="entry name" value="NTP_transferase_dom"/>
</dbReference>
<dbReference type="GO" id="GO:0003743">
    <property type="term" value="F:translation initiation factor activity"/>
    <property type="evidence" value="ECO:0007669"/>
    <property type="project" value="TreeGrafter"/>
</dbReference>
<feature type="compositionally biased region" description="Acidic residues" evidence="7">
    <location>
        <begin position="1046"/>
        <end position="1064"/>
    </location>
</feature>
<dbReference type="SUPFAM" id="SSF53448">
    <property type="entry name" value="Nucleotide-diphospho-sugar transferases"/>
    <property type="match status" value="1"/>
</dbReference>
<sequence>MCLTNRISIMSAPEATITAPAAPVEEPRPAETTVAEPAKPEEPAAAVVAENTEEKKPEETPAPAEAAPAVATEGDAAPAATEEPAKEEAKPAEGEAKKDERPKSPSLLSKLLAPFKDKKVKAPKSPKKEKKKEEAEAPAAEEAPKEETAAPEPAPVVEAAAEAPKVEETPVADPVKETETAAPATGDAPAAATEAAEEKKEDKKEEKKESKAVKVGRRLSARVGDLFKSKPKTEVTTPAKVDENPPKIEEPAPVAPLDHPASEAAPGTEPKSEETPAESAPAAPAAAPYESWILDAMFPSRLHLSLIMAAQSNSVKEKLIEDEEVLQAVVLADSFNKRFRPLTTRKPRCLLPVCNAPLLDWTFESLALAGVQEVFVICRSHAEQVKEAIKESKWSKPGSGMKIVPIMTAKETYSPGDAMRDIYTRGLVSTDFVLVMGDLVSNIRIDEVVRVHKERRKTNKDAIMTIVVKESGAQHRTRCASISTIPCVNLDSSSPPDRARGDSSIFVLDSETSECLHYEPVTSFPPTKLAKVPREIFAEHPEVEIRNDLIDCSIDVCSVEVPSLFQDNFDYGDIRRDFVHGVLTSDLLMKSIHLYVAQEGYAARVQDTRSYESISKDILSRWTFPLVPDDNHPSGHSYEHRRGNRYIAKDGSVVLARSCKIGTNTLIGPSTKIAENVQVISSVIGQNCFIGAGTIIDNSYIFDNTIIGPNCKIQRSIVGSSCSIKENTHVLNGSLVGDGVTIGPDVTLSPFERLSAQRPNTRDVSLANNSDEEDSDLEGVETDQVTIKGNINLGKDSNALVWPKGPPDEEDLDDVENYNNQRFMRLGDDASDILSSDAGSETSEEADSSDEETDSQYDGRSLSALSDTSAPSDIHTFSDDAEEEFRAEVKQSLDRAFAEGHSVDNAAVELKTLRMASNVSLTRVRQAVITAIVERVPLVDSGPVQQRREIASVIGRWGPLIDKIGGVDAVETVCLLQAHCASSSRMPLFGQILAALYQADIVDEDDIREWHARPTSNGEGRKPSPETENLKKCWMIGSHMIKQFDDQESEEDNNTGSEEEDKGE</sequence>
<feature type="compositionally biased region" description="Polar residues" evidence="7">
    <location>
        <begin position="758"/>
        <end position="769"/>
    </location>
</feature>
<feature type="compositionally biased region" description="Low complexity" evidence="7">
    <location>
        <begin position="61"/>
        <end position="82"/>
    </location>
</feature>
<dbReference type="SUPFAM" id="SSF48371">
    <property type="entry name" value="ARM repeat"/>
    <property type="match status" value="1"/>
</dbReference>
<dbReference type="CDD" id="cd04197">
    <property type="entry name" value="eIF-2B_epsilon_N"/>
    <property type="match status" value="1"/>
</dbReference>
<evidence type="ECO:0000313" key="10">
    <source>
        <dbReference type="Proteomes" id="UP000559027"/>
    </source>
</evidence>
<dbReference type="Gene3D" id="1.25.40.180">
    <property type="match status" value="1"/>
</dbReference>
<feature type="compositionally biased region" description="Basic and acidic residues" evidence="7">
    <location>
        <begin position="164"/>
        <end position="179"/>
    </location>
</feature>
<dbReference type="GO" id="GO:0005085">
    <property type="term" value="F:guanyl-nucleotide exchange factor activity"/>
    <property type="evidence" value="ECO:0007669"/>
    <property type="project" value="InterPro"/>
</dbReference>
<dbReference type="Pfam" id="PF02020">
    <property type="entry name" value="W2"/>
    <property type="match status" value="1"/>
</dbReference>
<feature type="compositionally biased region" description="Low complexity" evidence="7">
    <location>
        <begin position="104"/>
        <end position="114"/>
    </location>
</feature>
<dbReference type="InterPro" id="IPR056764">
    <property type="entry name" value="LbH_EIF2B3/5"/>
</dbReference>
<feature type="region of interest" description="Disordered" evidence="7">
    <location>
        <begin position="758"/>
        <end position="782"/>
    </location>
</feature>
<gene>
    <name evidence="9" type="ORF">D9756_001653</name>
</gene>
<comment type="subcellular location">
    <subcellularLocation>
        <location evidence="1">Cytoplasm</location>
        <location evidence="1">Cytosol</location>
    </subcellularLocation>
</comment>
<evidence type="ECO:0000256" key="1">
    <source>
        <dbReference type="ARBA" id="ARBA00004514"/>
    </source>
</evidence>
<dbReference type="EMBL" id="JAACJO010000005">
    <property type="protein sequence ID" value="KAF5357854.1"/>
    <property type="molecule type" value="Genomic_DNA"/>
</dbReference>
<keyword evidence="3" id="KW-0963">Cytoplasm</keyword>
<feature type="compositionally biased region" description="Basic residues" evidence="7">
    <location>
        <begin position="118"/>
        <end position="130"/>
    </location>
</feature>
<dbReference type="CDD" id="cd11558">
    <property type="entry name" value="W2_eIF2B_epsilon"/>
    <property type="match status" value="1"/>
</dbReference>
<accession>A0A8H5G3V5</accession>
<dbReference type="PROSITE" id="PS51363">
    <property type="entry name" value="W2"/>
    <property type="match status" value="1"/>
</dbReference>
<dbReference type="InterPro" id="IPR035543">
    <property type="entry name" value="eIF-2B_epsilon_N"/>
</dbReference>
<dbReference type="InterPro" id="IPR029044">
    <property type="entry name" value="Nucleotide-diphossugar_trans"/>
</dbReference>
<feature type="region of interest" description="Disordered" evidence="7">
    <location>
        <begin position="1042"/>
        <end position="1064"/>
    </location>
</feature>
<name>A0A8H5G3V5_9AGAR</name>
<evidence type="ECO:0000256" key="5">
    <source>
        <dbReference type="ARBA" id="ARBA00044345"/>
    </source>
</evidence>
<evidence type="ECO:0000256" key="3">
    <source>
        <dbReference type="ARBA" id="ARBA00022490"/>
    </source>
</evidence>
<feature type="region of interest" description="Disordered" evidence="7">
    <location>
        <begin position="826"/>
        <end position="875"/>
    </location>
</feature>
<dbReference type="Gene3D" id="3.90.550.10">
    <property type="entry name" value="Spore Coat Polysaccharide Biosynthesis Protein SpsA, Chain A"/>
    <property type="match status" value="1"/>
</dbReference>
<dbReference type="InterPro" id="IPR051956">
    <property type="entry name" value="eIF2B_epsilon"/>
</dbReference>
<organism evidence="9 10">
    <name type="scientific">Leucocoprinus leucothites</name>
    <dbReference type="NCBI Taxonomy" id="201217"/>
    <lineage>
        <taxon>Eukaryota</taxon>
        <taxon>Fungi</taxon>
        <taxon>Dikarya</taxon>
        <taxon>Basidiomycota</taxon>
        <taxon>Agaricomycotina</taxon>
        <taxon>Agaricomycetes</taxon>
        <taxon>Agaricomycetidae</taxon>
        <taxon>Agaricales</taxon>
        <taxon>Agaricineae</taxon>
        <taxon>Agaricaceae</taxon>
        <taxon>Leucocoprinus</taxon>
    </lineage>
</organism>
<dbReference type="AlphaFoldDB" id="A0A8H5G3V5"/>
<dbReference type="GO" id="GO:0005829">
    <property type="term" value="C:cytosol"/>
    <property type="evidence" value="ECO:0007669"/>
    <property type="project" value="UniProtKB-SubCell"/>
</dbReference>